<comment type="subcellular location">
    <subcellularLocation>
        <location evidence="1">Membrane</location>
        <topology evidence="1">Multi-pass membrane protein</topology>
    </subcellularLocation>
</comment>
<evidence type="ECO:0000259" key="9">
    <source>
        <dbReference type="Pfam" id="PF18916"/>
    </source>
</evidence>
<protein>
    <submittedName>
        <fullName evidence="10">Lycopene cyclase domain-containing protein</fullName>
    </submittedName>
</protein>
<dbReference type="GO" id="GO:0045436">
    <property type="term" value="F:lycopene beta cyclase activity"/>
    <property type="evidence" value="ECO:0007669"/>
    <property type="project" value="UniProtKB-ARBA"/>
</dbReference>
<evidence type="ECO:0000256" key="7">
    <source>
        <dbReference type="ARBA" id="ARBA00023235"/>
    </source>
</evidence>
<accession>A0A545ALE9</accession>
<dbReference type="RefSeq" id="WP_142708059.1">
    <property type="nucleotide sequence ID" value="NZ_VIRS01000025.1"/>
</dbReference>
<keyword evidence="4" id="KW-0125">Carotenoid biosynthesis</keyword>
<name>A0A545ALE9_9ACTN</name>
<keyword evidence="5 8" id="KW-1133">Transmembrane helix</keyword>
<dbReference type="Proteomes" id="UP000317982">
    <property type="component" value="Unassembled WGS sequence"/>
</dbReference>
<comment type="caution">
    <text evidence="10">The sequence shown here is derived from an EMBL/GenBank/DDBJ whole genome shotgun (WGS) entry which is preliminary data.</text>
</comment>
<keyword evidence="3 8" id="KW-0812">Transmembrane</keyword>
<evidence type="ECO:0000256" key="8">
    <source>
        <dbReference type="SAM" id="Phobius"/>
    </source>
</evidence>
<feature type="transmembrane region" description="Helical" evidence="8">
    <location>
        <begin position="79"/>
        <end position="96"/>
    </location>
</feature>
<feature type="transmembrane region" description="Helical" evidence="8">
    <location>
        <begin position="36"/>
        <end position="59"/>
    </location>
</feature>
<organism evidence="10 11">
    <name type="scientific">Cryptosporangium phraense</name>
    <dbReference type="NCBI Taxonomy" id="2593070"/>
    <lineage>
        <taxon>Bacteria</taxon>
        <taxon>Bacillati</taxon>
        <taxon>Actinomycetota</taxon>
        <taxon>Actinomycetes</taxon>
        <taxon>Cryptosporangiales</taxon>
        <taxon>Cryptosporangiaceae</taxon>
        <taxon>Cryptosporangium</taxon>
    </lineage>
</organism>
<dbReference type="InParanoid" id="A0A545ALE9"/>
<evidence type="ECO:0000256" key="3">
    <source>
        <dbReference type="ARBA" id="ARBA00022692"/>
    </source>
</evidence>
<evidence type="ECO:0000256" key="6">
    <source>
        <dbReference type="ARBA" id="ARBA00023136"/>
    </source>
</evidence>
<feature type="domain" description="Lycopene cyclase" evidence="9">
    <location>
        <begin position="7"/>
        <end position="94"/>
    </location>
</feature>
<evidence type="ECO:0000256" key="1">
    <source>
        <dbReference type="ARBA" id="ARBA00004141"/>
    </source>
</evidence>
<comment type="pathway">
    <text evidence="2">Carotenoid biosynthesis.</text>
</comment>
<dbReference type="GO" id="GO:0016117">
    <property type="term" value="P:carotenoid biosynthetic process"/>
    <property type="evidence" value="ECO:0007669"/>
    <property type="project" value="UniProtKB-KW"/>
</dbReference>
<keyword evidence="11" id="KW-1185">Reference proteome</keyword>
<dbReference type="NCBIfam" id="TIGR03462">
    <property type="entry name" value="CarR_dom_SF"/>
    <property type="match status" value="1"/>
</dbReference>
<dbReference type="GO" id="GO:0016872">
    <property type="term" value="F:intramolecular lyase activity"/>
    <property type="evidence" value="ECO:0007669"/>
    <property type="project" value="InterPro"/>
</dbReference>
<dbReference type="EMBL" id="VIRS01000025">
    <property type="protein sequence ID" value="TQS41555.1"/>
    <property type="molecule type" value="Genomic_DNA"/>
</dbReference>
<gene>
    <name evidence="10" type="ORF">FL583_29170</name>
</gene>
<dbReference type="InterPro" id="IPR017825">
    <property type="entry name" value="Lycopene_cyclase_dom"/>
</dbReference>
<keyword evidence="6 8" id="KW-0472">Membrane</keyword>
<dbReference type="AlphaFoldDB" id="A0A545ALE9"/>
<sequence length="105" mass="12071">MRHFSYLAVLVFIVIGSGWLEVFLRVQVYRRWKRLLLALTPAAVIFVVWDVLAIRAGHWTFDPHQMLGIELGPLPLEELLFFLVVPVAAILAFEAVRKVTGWRAE</sequence>
<dbReference type="GO" id="GO:0016020">
    <property type="term" value="C:membrane"/>
    <property type="evidence" value="ECO:0007669"/>
    <property type="project" value="UniProtKB-SubCell"/>
</dbReference>
<dbReference type="OrthoDB" id="5195186at2"/>
<proteinExistence type="predicted"/>
<evidence type="ECO:0000313" key="10">
    <source>
        <dbReference type="EMBL" id="TQS41555.1"/>
    </source>
</evidence>
<keyword evidence="7" id="KW-0413">Isomerase</keyword>
<reference evidence="10 11" key="1">
    <citation type="submission" date="2019-07" db="EMBL/GenBank/DDBJ databases">
        <title>Cryptosporangium phraense sp. nov., isolated from plant litter.</title>
        <authorList>
            <person name="Suriyachadkun C."/>
        </authorList>
    </citation>
    <scope>NUCLEOTIDE SEQUENCE [LARGE SCALE GENOMIC DNA]</scope>
    <source>
        <strain evidence="10 11">A-T 5661</strain>
    </source>
</reference>
<evidence type="ECO:0000313" key="11">
    <source>
        <dbReference type="Proteomes" id="UP000317982"/>
    </source>
</evidence>
<evidence type="ECO:0000256" key="2">
    <source>
        <dbReference type="ARBA" id="ARBA00004829"/>
    </source>
</evidence>
<feature type="transmembrane region" description="Helical" evidence="8">
    <location>
        <begin position="6"/>
        <end position="24"/>
    </location>
</feature>
<evidence type="ECO:0000256" key="4">
    <source>
        <dbReference type="ARBA" id="ARBA00022746"/>
    </source>
</evidence>
<dbReference type="Pfam" id="PF18916">
    <property type="entry name" value="Lycopene_cyc"/>
    <property type="match status" value="1"/>
</dbReference>
<evidence type="ECO:0000256" key="5">
    <source>
        <dbReference type="ARBA" id="ARBA00022989"/>
    </source>
</evidence>